<evidence type="ECO:0000256" key="4">
    <source>
        <dbReference type="SAM" id="Phobius"/>
    </source>
</evidence>
<evidence type="ECO:0000313" key="6">
    <source>
        <dbReference type="EMBL" id="KAL0003259.1"/>
    </source>
</evidence>
<dbReference type="PANTHER" id="PTHR24096:SF160">
    <property type="entry name" value="4-COUMARATE--COA LIGASE-LIKE 9"/>
    <property type="match status" value="1"/>
</dbReference>
<evidence type="ECO:0000259" key="5">
    <source>
        <dbReference type="Pfam" id="PF13193"/>
    </source>
</evidence>
<feature type="transmembrane region" description="Helical" evidence="4">
    <location>
        <begin position="21"/>
        <end position="40"/>
    </location>
</feature>
<protein>
    <recommendedName>
        <fullName evidence="5">AMP-binding enzyme C-terminal domain-containing protein</fullName>
    </recommendedName>
</protein>
<feature type="domain" description="AMP-binding enzyme C-terminal" evidence="5">
    <location>
        <begin position="110"/>
        <end position="185"/>
    </location>
</feature>
<name>A0AAW2CZK6_9ROSI</name>
<organism evidence="6 7">
    <name type="scientific">Lithocarpus litseifolius</name>
    <dbReference type="NCBI Taxonomy" id="425828"/>
    <lineage>
        <taxon>Eukaryota</taxon>
        <taxon>Viridiplantae</taxon>
        <taxon>Streptophyta</taxon>
        <taxon>Embryophyta</taxon>
        <taxon>Tracheophyta</taxon>
        <taxon>Spermatophyta</taxon>
        <taxon>Magnoliopsida</taxon>
        <taxon>eudicotyledons</taxon>
        <taxon>Gunneridae</taxon>
        <taxon>Pentapetalae</taxon>
        <taxon>rosids</taxon>
        <taxon>fabids</taxon>
        <taxon>Fagales</taxon>
        <taxon>Fagaceae</taxon>
        <taxon>Lithocarpus</taxon>
    </lineage>
</organism>
<dbReference type="Pfam" id="PF13193">
    <property type="entry name" value="AMP-binding_C"/>
    <property type="match status" value="1"/>
</dbReference>
<keyword evidence="7" id="KW-1185">Reference proteome</keyword>
<dbReference type="GO" id="GO:0016405">
    <property type="term" value="F:CoA-ligase activity"/>
    <property type="evidence" value="ECO:0007669"/>
    <property type="project" value="TreeGrafter"/>
</dbReference>
<comment type="similarity">
    <text evidence="1">Belongs to the ATP-dependent AMP-binding enzyme family.</text>
</comment>
<dbReference type="SUPFAM" id="SSF56801">
    <property type="entry name" value="Acetyl-CoA synthetase-like"/>
    <property type="match status" value="1"/>
</dbReference>
<comment type="caution">
    <text evidence="6">The sequence shown here is derived from an EMBL/GenBank/DDBJ whole genome shotgun (WGS) entry which is preliminary data.</text>
</comment>
<accession>A0AAW2CZK6</accession>
<evidence type="ECO:0000256" key="3">
    <source>
        <dbReference type="SAM" id="MobiDB-lite"/>
    </source>
</evidence>
<keyword evidence="4" id="KW-0812">Transmembrane</keyword>
<gene>
    <name evidence="6" type="ORF">SO802_017040</name>
</gene>
<dbReference type="Gene3D" id="3.30.300.30">
    <property type="match status" value="1"/>
</dbReference>
<keyword evidence="2" id="KW-0436">Ligase</keyword>
<dbReference type="AlphaFoldDB" id="A0AAW2CZK6"/>
<dbReference type="InterPro" id="IPR045851">
    <property type="entry name" value="AMP-bd_C_sf"/>
</dbReference>
<dbReference type="Proteomes" id="UP001459277">
    <property type="component" value="Unassembled WGS sequence"/>
</dbReference>
<evidence type="ECO:0000256" key="2">
    <source>
        <dbReference type="ARBA" id="ARBA00022598"/>
    </source>
</evidence>
<sequence length="275" mass="29847">MARDLGVLADAGILLGSTNGLLLLCMIIMSLSIISMVIFVCGDCDDGGGAGGAVGGGAVGATCGGFADVEYGFWRVINWWSPVYVVVQKAELRKKEWRYCVNSLMNSPAELEHLLQSHPEIVDAAVIPYPDEEAGQVPIAFVVRRPQSSLGEAEIIDFVAKQVSPYKKIRRVTFVNSLPKSATGKLLRKDLRKIVSVNSSSRARSVSSNFDTAPCADSRMGQAQMQDQMTLTLEMGRRKAKLRTRSKSVTVERASSQDVDEVDQETHEASTQGGY</sequence>
<dbReference type="InterPro" id="IPR025110">
    <property type="entry name" value="AMP-bd_C"/>
</dbReference>
<evidence type="ECO:0000313" key="7">
    <source>
        <dbReference type="Proteomes" id="UP001459277"/>
    </source>
</evidence>
<dbReference type="PANTHER" id="PTHR24096">
    <property type="entry name" value="LONG-CHAIN-FATTY-ACID--COA LIGASE"/>
    <property type="match status" value="1"/>
</dbReference>
<feature type="compositionally biased region" description="Polar residues" evidence="3">
    <location>
        <begin position="247"/>
        <end position="257"/>
    </location>
</feature>
<reference evidence="6 7" key="1">
    <citation type="submission" date="2024-01" db="EMBL/GenBank/DDBJ databases">
        <title>A telomere-to-telomere, gap-free genome of sweet tea (Lithocarpus litseifolius).</title>
        <authorList>
            <person name="Zhou J."/>
        </authorList>
    </citation>
    <scope>NUCLEOTIDE SEQUENCE [LARGE SCALE GENOMIC DNA]</scope>
    <source>
        <strain evidence="6">Zhou-2022a</strain>
        <tissue evidence="6">Leaf</tissue>
    </source>
</reference>
<dbReference type="FunFam" id="3.30.300.30:FF:000007">
    <property type="entry name" value="4-coumarate--CoA ligase 2"/>
    <property type="match status" value="1"/>
</dbReference>
<dbReference type="EMBL" id="JAZDWU010000005">
    <property type="protein sequence ID" value="KAL0003259.1"/>
    <property type="molecule type" value="Genomic_DNA"/>
</dbReference>
<feature type="region of interest" description="Disordered" evidence="3">
    <location>
        <begin position="238"/>
        <end position="275"/>
    </location>
</feature>
<evidence type="ECO:0000256" key="1">
    <source>
        <dbReference type="ARBA" id="ARBA00006432"/>
    </source>
</evidence>
<keyword evidence="4" id="KW-0472">Membrane</keyword>
<proteinExistence type="inferred from homology"/>
<keyword evidence="4" id="KW-1133">Transmembrane helix</keyword>